<evidence type="ECO:0000256" key="3">
    <source>
        <dbReference type="ARBA" id="ARBA00022692"/>
    </source>
</evidence>
<evidence type="ECO:0000256" key="2">
    <source>
        <dbReference type="ARBA" id="ARBA00022475"/>
    </source>
</evidence>
<dbReference type="PANTHER" id="PTHR35007">
    <property type="entry name" value="INTEGRAL MEMBRANE PROTEIN-RELATED"/>
    <property type="match status" value="1"/>
</dbReference>
<evidence type="ECO:0000256" key="6">
    <source>
        <dbReference type="SAM" id="Phobius"/>
    </source>
</evidence>
<feature type="transmembrane region" description="Helical" evidence="6">
    <location>
        <begin position="190"/>
        <end position="210"/>
    </location>
</feature>
<feature type="transmembrane region" description="Helical" evidence="6">
    <location>
        <begin position="30"/>
        <end position="49"/>
    </location>
</feature>
<dbReference type="InterPro" id="IPR018076">
    <property type="entry name" value="T2SS_GspF_dom"/>
</dbReference>
<keyword evidence="4 6" id="KW-1133">Transmembrane helix</keyword>
<dbReference type="EMBL" id="JACRSZ010000004">
    <property type="protein sequence ID" value="MBC8572558.1"/>
    <property type="molecule type" value="Genomic_DNA"/>
</dbReference>
<dbReference type="Pfam" id="PF00482">
    <property type="entry name" value="T2SSF"/>
    <property type="match status" value="1"/>
</dbReference>
<evidence type="ECO:0000313" key="9">
    <source>
        <dbReference type="Proteomes" id="UP000657421"/>
    </source>
</evidence>
<keyword evidence="2" id="KW-1003">Cell membrane</keyword>
<dbReference type="RefSeq" id="WP_249307589.1">
    <property type="nucleotide sequence ID" value="NZ_JACRSZ010000004.1"/>
</dbReference>
<proteinExistence type="predicted"/>
<evidence type="ECO:0000256" key="5">
    <source>
        <dbReference type="ARBA" id="ARBA00023136"/>
    </source>
</evidence>
<dbReference type="PANTHER" id="PTHR35007:SF2">
    <property type="entry name" value="PILUS ASSEMBLE PROTEIN"/>
    <property type="match status" value="1"/>
</dbReference>
<evidence type="ECO:0000256" key="4">
    <source>
        <dbReference type="ARBA" id="ARBA00022989"/>
    </source>
</evidence>
<gene>
    <name evidence="8" type="ORF">H8716_05580</name>
</gene>
<comment type="subcellular location">
    <subcellularLocation>
        <location evidence="1">Cell membrane</location>
        <topology evidence="1">Multi-pass membrane protein</topology>
    </subcellularLocation>
</comment>
<accession>A0ABR7N843</accession>
<sequence length="245" mass="28229">MDYREYRFSRKEYVANCLLFLLGDAMISYLFYRSVPVFFLGLLLLRRFLKMRKQSLCRKRKQELEEQFLMAMQTVTTSLTAGYSVETAFEDTLKELPLIYREDDMIVQEFRGIVSKLQMNQNLEELLQSLAVRSGIEDVRNFAEIFAIAKRSGGNLIAIIRNTIQSIGQKNETRKEIQVVLAAKKMEQNMMSIIPCLILFYVQTVSPGFLDGMYHNPTGIVIMTVSLAVYAGAVFWGRKIVDIEV</sequence>
<comment type="caution">
    <text evidence="8">The sequence shown here is derived from an EMBL/GenBank/DDBJ whole genome shotgun (WGS) entry which is preliminary data.</text>
</comment>
<feature type="domain" description="Type II secretion system protein GspF" evidence="7">
    <location>
        <begin position="73"/>
        <end position="202"/>
    </location>
</feature>
<evidence type="ECO:0000259" key="7">
    <source>
        <dbReference type="Pfam" id="PF00482"/>
    </source>
</evidence>
<evidence type="ECO:0000256" key="1">
    <source>
        <dbReference type="ARBA" id="ARBA00004651"/>
    </source>
</evidence>
<feature type="transmembrane region" description="Helical" evidence="6">
    <location>
        <begin position="216"/>
        <end position="236"/>
    </location>
</feature>
<name>A0ABR7N843_9FIRM</name>
<organism evidence="8 9">
    <name type="scientific">Jingyaoa shaoxingensis</name>
    <dbReference type="NCBI Taxonomy" id="2763671"/>
    <lineage>
        <taxon>Bacteria</taxon>
        <taxon>Bacillati</taxon>
        <taxon>Bacillota</taxon>
        <taxon>Clostridia</taxon>
        <taxon>Lachnospirales</taxon>
        <taxon>Lachnospiraceae</taxon>
        <taxon>Jingyaoa</taxon>
    </lineage>
</organism>
<evidence type="ECO:0000313" key="8">
    <source>
        <dbReference type="EMBL" id="MBC8572558.1"/>
    </source>
</evidence>
<reference evidence="8 9" key="1">
    <citation type="submission" date="2020-08" db="EMBL/GenBank/DDBJ databases">
        <title>Genome public.</title>
        <authorList>
            <person name="Liu C."/>
            <person name="Sun Q."/>
        </authorList>
    </citation>
    <scope>NUCLEOTIDE SEQUENCE [LARGE SCALE GENOMIC DNA]</scope>
    <source>
        <strain evidence="8 9">NSJ-46</strain>
    </source>
</reference>
<dbReference type="Proteomes" id="UP000657421">
    <property type="component" value="Unassembled WGS sequence"/>
</dbReference>
<keyword evidence="9" id="KW-1185">Reference proteome</keyword>
<protein>
    <submittedName>
        <fullName evidence="8">Type II secretion system F family protein</fullName>
    </submittedName>
</protein>
<keyword evidence="3 6" id="KW-0812">Transmembrane</keyword>
<keyword evidence="5 6" id="KW-0472">Membrane</keyword>